<feature type="chain" id="PRO_5002078972" description="Secreted protein" evidence="2">
    <location>
        <begin position="18"/>
        <end position="169"/>
    </location>
</feature>
<proteinExistence type="predicted"/>
<dbReference type="Proteomes" id="UP000031056">
    <property type="component" value="Unassembled WGS sequence"/>
</dbReference>
<sequence>MIWYMLFLLISINNVKAKEILQNTIMSNPINSESSEFALLSGTDPDNELKQLVPLCRELKSHCDSIGNSDSNYKWKETEDVKDEDILRAMSLEDAIKYLTYLVQLAASPQLNVMDVIEKCRLLSNEIHLKVKEQCNDLNELESNDLKELANKAAQLIDKMEALKFAKSV</sequence>
<name>A0A0B2UHZ5_9MICR</name>
<reference evidence="3 4" key="1">
    <citation type="journal article" date="2014" name="MBio">
        <title>The Ordospora colligata genome; evolution of extreme reduction in microsporidia and host-to-parasite horizontal gene transfer.</title>
        <authorList>
            <person name="Pombert J.-F."/>
            <person name="Haag K.L."/>
            <person name="Beidas S."/>
            <person name="Ebert D."/>
            <person name="Keeling P.J."/>
        </authorList>
    </citation>
    <scope>NUCLEOTIDE SEQUENCE [LARGE SCALE GENOMIC DNA]</scope>
    <source>
        <strain evidence="3 4">OC4</strain>
    </source>
</reference>
<gene>
    <name evidence="3" type="ORF">M896_121910</name>
</gene>
<organism evidence="3 4">
    <name type="scientific">Ordospora colligata OC4</name>
    <dbReference type="NCBI Taxonomy" id="1354746"/>
    <lineage>
        <taxon>Eukaryota</taxon>
        <taxon>Fungi</taxon>
        <taxon>Fungi incertae sedis</taxon>
        <taxon>Microsporidia</taxon>
        <taxon>Ordosporidae</taxon>
        <taxon>Ordospora</taxon>
    </lineage>
</organism>
<dbReference type="VEuPathDB" id="MicrosporidiaDB:M896_121910"/>
<protein>
    <recommendedName>
        <fullName evidence="5">Secreted protein</fullName>
    </recommendedName>
</protein>
<feature type="coiled-coil region" evidence="1">
    <location>
        <begin position="132"/>
        <end position="166"/>
    </location>
</feature>
<dbReference type="GeneID" id="26262708"/>
<dbReference type="AlphaFoldDB" id="A0A0B2UHZ5"/>
<dbReference type="RefSeq" id="XP_014563010.1">
    <property type="nucleotide sequence ID" value="XM_014707524.1"/>
</dbReference>
<comment type="caution">
    <text evidence="3">The sequence shown here is derived from an EMBL/GenBank/DDBJ whole genome shotgun (WGS) entry which is preliminary data.</text>
</comment>
<keyword evidence="1" id="KW-0175">Coiled coil</keyword>
<keyword evidence="4" id="KW-1185">Reference proteome</keyword>
<evidence type="ECO:0000256" key="2">
    <source>
        <dbReference type="SAM" id="SignalP"/>
    </source>
</evidence>
<evidence type="ECO:0008006" key="5">
    <source>
        <dbReference type="Google" id="ProtNLM"/>
    </source>
</evidence>
<accession>A0A0B2UHZ5</accession>
<dbReference type="HOGENOM" id="CLU_1579008_0_0_1"/>
<feature type="signal peptide" evidence="2">
    <location>
        <begin position="1"/>
        <end position="17"/>
    </location>
</feature>
<dbReference type="InParanoid" id="A0A0B2UHZ5"/>
<evidence type="ECO:0000256" key="1">
    <source>
        <dbReference type="SAM" id="Coils"/>
    </source>
</evidence>
<keyword evidence="2" id="KW-0732">Signal</keyword>
<evidence type="ECO:0000313" key="3">
    <source>
        <dbReference type="EMBL" id="KHN68968.1"/>
    </source>
</evidence>
<evidence type="ECO:0000313" key="4">
    <source>
        <dbReference type="Proteomes" id="UP000031056"/>
    </source>
</evidence>
<dbReference type="EMBL" id="JOKQ01000012">
    <property type="protein sequence ID" value="KHN68968.1"/>
    <property type="molecule type" value="Genomic_DNA"/>
</dbReference>